<keyword evidence="1" id="KW-0472">Membrane</keyword>
<evidence type="ECO:0000313" key="3">
    <source>
        <dbReference type="Proteomes" id="UP001199631"/>
    </source>
</evidence>
<dbReference type="InterPro" id="IPR018710">
    <property type="entry name" value="DUF2232"/>
</dbReference>
<gene>
    <name evidence="2" type="ORF">K3T81_16735</name>
</gene>
<reference evidence="2 3" key="1">
    <citation type="journal article" date="2022" name="Evol. Bioinform. Online">
        <title>Draft Genome Sequence of Oceanobacillus jordanicus Strain GSFE11, a Halotolerant Plant Growth-Promoting Bacterial Endophyte Isolated From the Jordan Valley.</title>
        <authorList>
            <person name="Alhindi T."/>
            <person name="Albdaiwi R."/>
        </authorList>
    </citation>
    <scope>NUCLEOTIDE SEQUENCE [LARGE SCALE GENOMIC DNA]</scope>
    <source>
        <strain evidence="2 3">GSFE11</strain>
    </source>
</reference>
<protein>
    <submittedName>
        <fullName evidence="2">YybS family protein</fullName>
    </submittedName>
</protein>
<dbReference type="AlphaFoldDB" id="A0AAW5BA39"/>
<organism evidence="2 3">
    <name type="scientific">Oceanobacillus jordanicus</name>
    <dbReference type="NCBI Taxonomy" id="2867266"/>
    <lineage>
        <taxon>Bacteria</taxon>
        <taxon>Bacillati</taxon>
        <taxon>Bacillota</taxon>
        <taxon>Bacilli</taxon>
        <taxon>Bacillales</taxon>
        <taxon>Bacillaceae</taxon>
        <taxon>Oceanobacillus</taxon>
    </lineage>
</organism>
<proteinExistence type="predicted"/>
<keyword evidence="1" id="KW-1133">Transmembrane helix</keyword>
<feature type="transmembrane region" description="Helical" evidence="1">
    <location>
        <begin position="276"/>
        <end position="299"/>
    </location>
</feature>
<feature type="transmembrane region" description="Helical" evidence="1">
    <location>
        <begin position="12"/>
        <end position="44"/>
    </location>
</feature>
<name>A0AAW5BA39_9BACI</name>
<dbReference type="EMBL" id="JAIFZM010000018">
    <property type="protein sequence ID" value="MCG3420793.1"/>
    <property type="molecule type" value="Genomic_DNA"/>
</dbReference>
<accession>A0AAW5BA39</accession>
<keyword evidence="3" id="KW-1185">Reference proteome</keyword>
<feature type="transmembrane region" description="Helical" evidence="1">
    <location>
        <begin position="101"/>
        <end position="123"/>
    </location>
</feature>
<feature type="transmembrane region" description="Helical" evidence="1">
    <location>
        <begin position="213"/>
        <end position="232"/>
    </location>
</feature>
<feature type="transmembrane region" description="Helical" evidence="1">
    <location>
        <begin position="56"/>
        <end position="80"/>
    </location>
</feature>
<dbReference type="Pfam" id="PF09991">
    <property type="entry name" value="DUF2232"/>
    <property type="match status" value="1"/>
</dbReference>
<feature type="transmembrane region" description="Helical" evidence="1">
    <location>
        <begin position="244"/>
        <end position="264"/>
    </location>
</feature>
<evidence type="ECO:0000256" key="1">
    <source>
        <dbReference type="SAM" id="Phobius"/>
    </source>
</evidence>
<dbReference type="PANTHER" id="PTHR41324">
    <property type="entry name" value="MEMBRANE PROTEIN-RELATED"/>
    <property type="match status" value="1"/>
</dbReference>
<keyword evidence="1" id="KW-0812">Transmembrane</keyword>
<evidence type="ECO:0000313" key="2">
    <source>
        <dbReference type="EMBL" id="MCG3420793.1"/>
    </source>
</evidence>
<feature type="transmembrane region" description="Helical" evidence="1">
    <location>
        <begin position="171"/>
        <end position="192"/>
    </location>
</feature>
<comment type="caution">
    <text evidence="2">The sequence shown here is derived from an EMBL/GenBank/DDBJ whole genome shotgun (WGS) entry which is preliminary data.</text>
</comment>
<dbReference type="RefSeq" id="WP_238021120.1">
    <property type="nucleotide sequence ID" value="NZ_JAIFZM010000018.1"/>
</dbReference>
<dbReference type="Proteomes" id="UP001199631">
    <property type="component" value="Unassembled WGS sequence"/>
</dbReference>
<dbReference type="PANTHER" id="PTHR41324:SF1">
    <property type="entry name" value="DUF2232 DOMAIN-CONTAINING PROTEIN"/>
    <property type="match status" value="1"/>
</dbReference>
<sequence length="314" mass="35004">MNQSKKIVDGTILTAVYAVLLLVSVFVPVISIIAVVLLPIPFVIYTSRHGGKPALLMWLAATLISVLIATTFSLPIAVLAGSGGIMIGGAIYRKLSAHETWARGTFGFIFGLLFVFVFTQVVFQVNWTEEIEQQMNSSMDLTFETLGEFGLSEQDQGEEIVSQTIDLLVNLLPVILVGGAIVMAFISQWLSYKVLNRLDKKELRFPPFRTLRFPASLIWVYFFALIASFLVSDTTSFFYTGAQNILALTGLLMTLQGFSFIFFYAHHKKMSKAIPIFSVVLTLLFPTLLLFLVRFIGIIDLGFGMKDRLDKKDE</sequence>